<reference evidence="2" key="1">
    <citation type="submission" date="2012-08" db="EMBL/GenBank/DDBJ databases">
        <title>The Genome Sequence of Wuchereria bancrofti.</title>
        <authorList>
            <person name="Nutman T.B."/>
            <person name="Fink D.L."/>
            <person name="Russ C."/>
            <person name="Young S."/>
            <person name="Zeng Q."/>
            <person name="Koehrsen M."/>
            <person name="Alvarado L."/>
            <person name="Berlin A."/>
            <person name="Chapman S.B."/>
            <person name="Chen Z."/>
            <person name="Freedman E."/>
            <person name="Gellesch M."/>
            <person name="Goldberg J."/>
            <person name="Griggs A."/>
            <person name="Gujja S."/>
            <person name="Heilman E.R."/>
            <person name="Heiman D."/>
            <person name="Hepburn T."/>
            <person name="Howarth C."/>
            <person name="Jen D."/>
            <person name="Larson L."/>
            <person name="Lewis B."/>
            <person name="Mehta T."/>
            <person name="Park D."/>
            <person name="Pearson M."/>
            <person name="Roberts A."/>
            <person name="Saif S."/>
            <person name="Shea T."/>
            <person name="Shenoy N."/>
            <person name="Sisk P."/>
            <person name="Stolte C."/>
            <person name="Sykes S."/>
            <person name="Walk T."/>
            <person name="White J."/>
            <person name="Yandava C."/>
            <person name="Haas B."/>
            <person name="Henn M.R."/>
            <person name="Nusbaum C."/>
            <person name="Birren B."/>
        </authorList>
    </citation>
    <scope>NUCLEOTIDE SEQUENCE [LARGE SCALE GENOMIC DNA]</scope>
    <source>
        <strain evidence="2">NA</strain>
    </source>
</reference>
<proteinExistence type="predicted"/>
<evidence type="ECO:0000313" key="2">
    <source>
        <dbReference type="Proteomes" id="UP000004810"/>
    </source>
</evidence>
<evidence type="ECO:0000313" key="1">
    <source>
        <dbReference type="EMBL" id="EJW77527.1"/>
    </source>
</evidence>
<dbReference type="EMBL" id="ADBV01007671">
    <property type="protein sequence ID" value="EJW77527.1"/>
    <property type="molecule type" value="Genomic_DNA"/>
</dbReference>
<name>J9EKK3_WUCBA</name>
<sequence>MGNPARVTRMLPRGFGLTFQQQLKRVPLIYRVGSSCKTNEITGLSILSEEL</sequence>
<comment type="caution">
    <text evidence="1">The sequence shown here is derived from an EMBL/GenBank/DDBJ whole genome shotgun (WGS) entry which is preliminary data.</text>
</comment>
<gene>
    <name evidence="1" type="ORF">WUBG_11565</name>
</gene>
<protein>
    <submittedName>
        <fullName evidence="1">Uncharacterized protein</fullName>
    </submittedName>
</protein>
<dbReference type="Proteomes" id="UP000004810">
    <property type="component" value="Unassembled WGS sequence"/>
</dbReference>
<accession>J9EKK3</accession>
<dbReference type="AlphaFoldDB" id="J9EKK3"/>
<organism evidence="1 2">
    <name type="scientific">Wuchereria bancrofti</name>
    <dbReference type="NCBI Taxonomy" id="6293"/>
    <lineage>
        <taxon>Eukaryota</taxon>
        <taxon>Metazoa</taxon>
        <taxon>Ecdysozoa</taxon>
        <taxon>Nematoda</taxon>
        <taxon>Chromadorea</taxon>
        <taxon>Rhabditida</taxon>
        <taxon>Spirurina</taxon>
        <taxon>Spiruromorpha</taxon>
        <taxon>Filarioidea</taxon>
        <taxon>Onchocercidae</taxon>
        <taxon>Wuchereria</taxon>
    </lineage>
</organism>